<evidence type="ECO:0000313" key="2">
    <source>
        <dbReference type="EMBL" id="KAK7304803.1"/>
    </source>
</evidence>
<feature type="compositionally biased region" description="Basic and acidic residues" evidence="1">
    <location>
        <begin position="206"/>
        <end position="220"/>
    </location>
</feature>
<comment type="caution">
    <text evidence="2">The sequence shown here is derived from an EMBL/GenBank/DDBJ whole genome shotgun (WGS) entry which is preliminary data.</text>
</comment>
<accession>A0AAN9PPC2</accession>
<feature type="compositionally biased region" description="Basic residues" evidence="1">
    <location>
        <begin position="196"/>
        <end position="205"/>
    </location>
</feature>
<feature type="region of interest" description="Disordered" evidence="1">
    <location>
        <begin position="159"/>
        <end position="285"/>
    </location>
</feature>
<reference evidence="2 3" key="1">
    <citation type="submission" date="2024-01" db="EMBL/GenBank/DDBJ databases">
        <title>The genomes of 5 underutilized Papilionoideae crops provide insights into root nodulation and disease resistanc.</title>
        <authorList>
            <person name="Jiang F."/>
        </authorList>
    </citation>
    <scope>NUCLEOTIDE SEQUENCE [LARGE SCALE GENOMIC DNA]</scope>
    <source>
        <strain evidence="2">LVBAO_FW01</strain>
        <tissue evidence="2">Leaves</tissue>
    </source>
</reference>
<evidence type="ECO:0000256" key="1">
    <source>
        <dbReference type="SAM" id="MobiDB-lite"/>
    </source>
</evidence>
<organism evidence="2 3">
    <name type="scientific">Canavalia gladiata</name>
    <name type="common">Sword bean</name>
    <name type="synonym">Dolichos gladiatus</name>
    <dbReference type="NCBI Taxonomy" id="3824"/>
    <lineage>
        <taxon>Eukaryota</taxon>
        <taxon>Viridiplantae</taxon>
        <taxon>Streptophyta</taxon>
        <taxon>Embryophyta</taxon>
        <taxon>Tracheophyta</taxon>
        <taxon>Spermatophyta</taxon>
        <taxon>Magnoliopsida</taxon>
        <taxon>eudicotyledons</taxon>
        <taxon>Gunneridae</taxon>
        <taxon>Pentapetalae</taxon>
        <taxon>rosids</taxon>
        <taxon>fabids</taxon>
        <taxon>Fabales</taxon>
        <taxon>Fabaceae</taxon>
        <taxon>Papilionoideae</taxon>
        <taxon>50 kb inversion clade</taxon>
        <taxon>NPAAA clade</taxon>
        <taxon>indigoferoid/millettioid clade</taxon>
        <taxon>Phaseoleae</taxon>
        <taxon>Canavalia</taxon>
    </lineage>
</organism>
<dbReference type="EMBL" id="JAYMYQ010000011">
    <property type="protein sequence ID" value="KAK7304803.1"/>
    <property type="molecule type" value="Genomic_DNA"/>
</dbReference>
<dbReference type="AlphaFoldDB" id="A0AAN9PPC2"/>
<name>A0AAN9PPC2_CANGL</name>
<evidence type="ECO:0000313" key="3">
    <source>
        <dbReference type="Proteomes" id="UP001367508"/>
    </source>
</evidence>
<keyword evidence="3" id="KW-1185">Reference proteome</keyword>
<feature type="compositionally biased region" description="Polar residues" evidence="1">
    <location>
        <begin position="222"/>
        <end position="243"/>
    </location>
</feature>
<feature type="compositionally biased region" description="Basic and acidic residues" evidence="1">
    <location>
        <begin position="182"/>
        <end position="195"/>
    </location>
</feature>
<dbReference type="Proteomes" id="UP001367508">
    <property type="component" value="Unassembled WGS sequence"/>
</dbReference>
<gene>
    <name evidence="2" type="ORF">VNO77_42692</name>
</gene>
<sequence>MSFPSIIDLLFKRNGTSFFKEKHGLPVETFSKVQEIFSYADWMNPREEMLHYVLKQKCASPSHTIYENLNTGSNQYVESGNLLQQKILQMAMEKMNEANCFLSSNLEKQFVSSANPSQGNNMSRNEDNIIKDDATLPWSNESDIISKKCLALMEELQMDTSSSGSISPQTPPLRPPLTTNAKEVHDLPPHRDSHPNHHLPLKPRHPLVEENKPQSQDRSHSFIFSSTTEIPVSSTSHNRSPNEYASHPPASAITSNQPPPIKKIFPVGRKHDSSPSQPQTPTPTP</sequence>
<proteinExistence type="predicted"/>
<protein>
    <submittedName>
        <fullName evidence="2">Uncharacterized protein</fullName>
    </submittedName>
</protein>